<comment type="caution">
    <text evidence="2">The sequence shown here is derived from an EMBL/GenBank/DDBJ whole genome shotgun (WGS) entry which is preliminary data.</text>
</comment>
<evidence type="ECO:0000313" key="2">
    <source>
        <dbReference type="EMBL" id="CAI2383919.1"/>
    </source>
</evidence>
<feature type="region of interest" description="Disordered" evidence="1">
    <location>
        <begin position="506"/>
        <end position="550"/>
    </location>
</feature>
<gene>
    <name evidence="2" type="ORF">ECRASSUSDP1_LOCUS25435</name>
</gene>
<feature type="compositionally biased region" description="Basic residues" evidence="1">
    <location>
        <begin position="523"/>
        <end position="540"/>
    </location>
</feature>
<keyword evidence="3" id="KW-1185">Reference proteome</keyword>
<feature type="compositionally biased region" description="Polar residues" evidence="1">
    <location>
        <begin position="257"/>
        <end position="274"/>
    </location>
</feature>
<feature type="region of interest" description="Disordered" evidence="1">
    <location>
        <begin position="18"/>
        <end position="40"/>
    </location>
</feature>
<dbReference type="AlphaFoldDB" id="A0AAD1Y3E0"/>
<evidence type="ECO:0000256" key="1">
    <source>
        <dbReference type="SAM" id="MobiDB-lite"/>
    </source>
</evidence>
<evidence type="ECO:0000313" key="3">
    <source>
        <dbReference type="Proteomes" id="UP001295684"/>
    </source>
</evidence>
<feature type="compositionally biased region" description="Basic residues" evidence="1">
    <location>
        <begin position="200"/>
        <end position="219"/>
    </location>
</feature>
<reference evidence="2" key="1">
    <citation type="submission" date="2023-07" db="EMBL/GenBank/DDBJ databases">
        <authorList>
            <consortium name="AG Swart"/>
            <person name="Singh M."/>
            <person name="Singh A."/>
            <person name="Seah K."/>
            <person name="Emmerich C."/>
        </authorList>
    </citation>
    <scope>NUCLEOTIDE SEQUENCE</scope>
    <source>
        <strain evidence="2">DP1</strain>
    </source>
</reference>
<organism evidence="2 3">
    <name type="scientific">Euplotes crassus</name>
    <dbReference type="NCBI Taxonomy" id="5936"/>
    <lineage>
        <taxon>Eukaryota</taxon>
        <taxon>Sar</taxon>
        <taxon>Alveolata</taxon>
        <taxon>Ciliophora</taxon>
        <taxon>Intramacronucleata</taxon>
        <taxon>Spirotrichea</taxon>
        <taxon>Hypotrichia</taxon>
        <taxon>Euplotida</taxon>
        <taxon>Euplotidae</taxon>
        <taxon>Moneuplotes</taxon>
    </lineage>
</organism>
<proteinExistence type="predicted"/>
<feature type="compositionally biased region" description="Basic and acidic residues" evidence="1">
    <location>
        <begin position="541"/>
        <end position="550"/>
    </location>
</feature>
<feature type="region of interest" description="Disordered" evidence="1">
    <location>
        <begin position="702"/>
        <end position="760"/>
    </location>
</feature>
<feature type="compositionally biased region" description="Basic and acidic residues" evidence="1">
    <location>
        <begin position="702"/>
        <end position="722"/>
    </location>
</feature>
<accession>A0AAD1Y3E0</accession>
<dbReference type="EMBL" id="CAMPGE010026226">
    <property type="protein sequence ID" value="CAI2383919.1"/>
    <property type="molecule type" value="Genomic_DNA"/>
</dbReference>
<sequence length="760" mass="86953">MGVPYQSTTTKYFSKKKNILSSRKSRNSQSVHSQGSLGHYNSMKKGYQGILAGKSGSYYNPISPNIDRNSFMFNPKITGDPLTKSFLIQENNSNDKIASKVKNVIKYSQILPYNDTIEMPDSERKAKKINFNPEGSNMQEIYPGGYLNEEISDGNSQSPKFFIANKYIGVYKGKFGILTRKTEVSSKNALNQALSENRKRLNSRNNIKRNLKPRNKAQHHINNAKSINIKDVDKEEESKLLIPNAIDHLYNNMLGDSSIQQNQSNTKSNENTNLPDEPAIPQKMSRTKNSKSMNMIVYPTDRQKGIISVRNKERQQAKNPRRRVLYTPFRKRSQGSTITGNDIRVKTLISNSNINNDSESQNETENYVVNKYSLPNGLQSSKRIPVYSSAEEMFGDKYSKESLALMNFIKNRQSLAANNSSKHLKSNPSINRIQNMKRLNKKRSLKSQRARRNNDASVGVEGVGFKNSIRVITRDPTKLIRLTPKNEKYSLDKEFKVNNKDVEEKSQVSINEDMNNCKEEHLIKKRKPSSQSRKTRHKLKKENTVDSKTSRREVLQDMDRLLPSRSTILNKVTNDSTEKKQAKILRNKLHDYQMFERQRSKNSYMDTVSRSSLSSIKLTQKFCDKNSTGLKEKIPSPEFISRVPSNGQNCESTKKDKKFLKKSLKTKLAHCEILPAEQALHLTKAKRMSKYKVSMLNDHNKGLIYDQEKDDKNPQDNEDREPSPINSDIAKNDGIIRTGSRNLQNQKEDTSSSKPELILE</sequence>
<feature type="region of interest" description="Disordered" evidence="1">
    <location>
        <begin position="197"/>
        <end position="222"/>
    </location>
</feature>
<feature type="compositionally biased region" description="Polar residues" evidence="1">
    <location>
        <begin position="27"/>
        <end position="36"/>
    </location>
</feature>
<name>A0AAD1Y3E0_EUPCR</name>
<feature type="region of interest" description="Disordered" evidence="1">
    <location>
        <begin position="257"/>
        <end position="289"/>
    </location>
</feature>
<dbReference type="Proteomes" id="UP001295684">
    <property type="component" value="Unassembled WGS sequence"/>
</dbReference>
<protein>
    <submittedName>
        <fullName evidence="2">Uncharacterized protein</fullName>
    </submittedName>
</protein>